<evidence type="ECO:0000313" key="22">
    <source>
        <dbReference type="Proteomes" id="UP000326759"/>
    </source>
</evidence>
<comment type="catalytic activity">
    <reaction evidence="17">
        <text>L-tyrosyl-[protein] + ATP = O-phospho-L-tyrosyl-[protein] + ADP + H(+)</text>
        <dbReference type="Rhea" id="RHEA:10596"/>
        <dbReference type="Rhea" id="RHEA-COMP:10136"/>
        <dbReference type="Rhea" id="RHEA-COMP:20101"/>
        <dbReference type="ChEBI" id="CHEBI:15378"/>
        <dbReference type="ChEBI" id="CHEBI:30616"/>
        <dbReference type="ChEBI" id="CHEBI:46858"/>
        <dbReference type="ChEBI" id="CHEBI:61978"/>
        <dbReference type="ChEBI" id="CHEBI:456216"/>
        <dbReference type="EC" id="2.7.12.1"/>
    </reaction>
</comment>
<evidence type="ECO:0000256" key="12">
    <source>
        <dbReference type="ARBA" id="ARBA00022842"/>
    </source>
</evidence>
<feature type="compositionally biased region" description="Basic and acidic residues" evidence="19">
    <location>
        <begin position="791"/>
        <end position="805"/>
    </location>
</feature>
<evidence type="ECO:0000256" key="19">
    <source>
        <dbReference type="SAM" id="MobiDB-lite"/>
    </source>
</evidence>
<feature type="region of interest" description="Disordered" evidence="19">
    <location>
        <begin position="30"/>
        <end position="54"/>
    </location>
</feature>
<evidence type="ECO:0000256" key="1">
    <source>
        <dbReference type="ARBA" id="ARBA00001936"/>
    </source>
</evidence>
<feature type="binding site" evidence="18">
    <location>
        <position position="107"/>
    </location>
    <ligand>
        <name>ATP</name>
        <dbReference type="ChEBI" id="CHEBI:30616"/>
    </ligand>
</feature>
<dbReference type="Proteomes" id="UP000326759">
    <property type="component" value="Unassembled WGS sequence"/>
</dbReference>
<keyword evidence="7" id="KW-0808">Transferase</keyword>
<dbReference type="InterPro" id="IPR000719">
    <property type="entry name" value="Prot_kinase_dom"/>
</dbReference>
<evidence type="ECO:0000256" key="6">
    <source>
        <dbReference type="ARBA" id="ARBA00022553"/>
    </source>
</evidence>
<dbReference type="Gene3D" id="3.30.200.20">
    <property type="entry name" value="Phosphorylase Kinase, domain 1"/>
    <property type="match status" value="1"/>
</dbReference>
<dbReference type="SUPFAM" id="SSF56112">
    <property type="entry name" value="Protein kinase-like (PK-like)"/>
    <property type="match status" value="1"/>
</dbReference>
<dbReference type="InterPro" id="IPR001245">
    <property type="entry name" value="Ser-Thr/Tyr_kinase_cat_dom"/>
</dbReference>
<evidence type="ECO:0000256" key="10">
    <source>
        <dbReference type="ARBA" id="ARBA00022777"/>
    </source>
</evidence>
<feature type="region of interest" description="Disordered" evidence="19">
    <location>
        <begin position="452"/>
        <end position="472"/>
    </location>
</feature>
<dbReference type="GO" id="GO:0030036">
    <property type="term" value="P:actin cytoskeleton organization"/>
    <property type="evidence" value="ECO:0007669"/>
    <property type="project" value="TreeGrafter"/>
</dbReference>
<dbReference type="GO" id="GO:0046872">
    <property type="term" value="F:metal ion binding"/>
    <property type="evidence" value="ECO:0007669"/>
    <property type="project" value="UniProtKB-KW"/>
</dbReference>
<evidence type="ECO:0000256" key="18">
    <source>
        <dbReference type="PROSITE-ProRule" id="PRU10141"/>
    </source>
</evidence>
<dbReference type="OrthoDB" id="20134at2759"/>
<keyword evidence="10 21" id="KW-0418">Kinase</keyword>
<keyword evidence="9 18" id="KW-0547">Nucleotide-binding</keyword>
<evidence type="ECO:0000256" key="13">
    <source>
        <dbReference type="ARBA" id="ARBA00023137"/>
    </source>
</evidence>
<dbReference type="InterPro" id="IPR011009">
    <property type="entry name" value="Kinase-like_dom_sf"/>
</dbReference>
<dbReference type="GO" id="GO:0005524">
    <property type="term" value="F:ATP binding"/>
    <property type="evidence" value="ECO:0007669"/>
    <property type="project" value="UniProtKB-UniRule"/>
</dbReference>
<keyword evidence="6" id="KW-0597">Phosphoprotein</keyword>
<dbReference type="GO" id="GO:0005737">
    <property type="term" value="C:cytoplasm"/>
    <property type="evidence" value="ECO:0007669"/>
    <property type="project" value="TreeGrafter"/>
</dbReference>
<comment type="caution">
    <text evidence="21">The sequence shown here is derived from an EMBL/GenBank/DDBJ whole genome shotgun (WGS) entry which is preliminary data.</text>
</comment>
<comment type="cofactor">
    <cofactor evidence="2">
        <name>Mg(2+)</name>
        <dbReference type="ChEBI" id="CHEBI:18420"/>
    </cofactor>
</comment>
<organism evidence="21 22">
    <name type="scientific">Armadillidium nasatum</name>
    <dbReference type="NCBI Taxonomy" id="96803"/>
    <lineage>
        <taxon>Eukaryota</taxon>
        <taxon>Metazoa</taxon>
        <taxon>Ecdysozoa</taxon>
        <taxon>Arthropoda</taxon>
        <taxon>Crustacea</taxon>
        <taxon>Multicrustacea</taxon>
        <taxon>Malacostraca</taxon>
        <taxon>Eumalacostraca</taxon>
        <taxon>Peracarida</taxon>
        <taxon>Isopoda</taxon>
        <taxon>Oniscidea</taxon>
        <taxon>Crinocheta</taxon>
        <taxon>Armadillidiidae</taxon>
        <taxon>Armadillidium</taxon>
    </lineage>
</organism>
<dbReference type="Gene3D" id="1.10.510.10">
    <property type="entry name" value="Transferase(Phosphotransferase) domain 1"/>
    <property type="match status" value="1"/>
</dbReference>
<dbReference type="GO" id="GO:0004712">
    <property type="term" value="F:protein serine/threonine/tyrosine kinase activity"/>
    <property type="evidence" value="ECO:0007669"/>
    <property type="project" value="UniProtKB-EC"/>
</dbReference>
<dbReference type="PRINTS" id="PR00109">
    <property type="entry name" value="TYRKINASE"/>
</dbReference>
<keyword evidence="13" id="KW-0829">Tyrosine-protein kinase</keyword>
<keyword evidence="8" id="KW-0479">Metal-binding</keyword>
<keyword evidence="12" id="KW-0460">Magnesium</keyword>
<dbReference type="PANTHER" id="PTHR46485">
    <property type="entry name" value="LIM DOMAIN KINASE 1"/>
    <property type="match status" value="1"/>
</dbReference>
<evidence type="ECO:0000256" key="7">
    <source>
        <dbReference type="ARBA" id="ARBA00022679"/>
    </source>
</evidence>
<dbReference type="AlphaFoldDB" id="A0A5N5SV83"/>
<dbReference type="InterPro" id="IPR017441">
    <property type="entry name" value="Protein_kinase_ATP_BS"/>
</dbReference>
<comment type="catalytic activity">
    <reaction evidence="16">
        <text>L-threonyl-[protein] + ATP = O-phospho-L-threonyl-[protein] + ADP + H(+)</text>
        <dbReference type="Rhea" id="RHEA:46608"/>
        <dbReference type="Rhea" id="RHEA-COMP:11060"/>
        <dbReference type="Rhea" id="RHEA-COMP:11605"/>
        <dbReference type="ChEBI" id="CHEBI:15378"/>
        <dbReference type="ChEBI" id="CHEBI:30013"/>
        <dbReference type="ChEBI" id="CHEBI:30616"/>
        <dbReference type="ChEBI" id="CHEBI:61977"/>
        <dbReference type="ChEBI" id="CHEBI:456216"/>
        <dbReference type="EC" id="2.7.12.1"/>
    </reaction>
</comment>
<feature type="domain" description="Protein kinase" evidence="20">
    <location>
        <begin position="78"/>
        <end position="337"/>
    </location>
</feature>
<evidence type="ECO:0000256" key="2">
    <source>
        <dbReference type="ARBA" id="ARBA00001946"/>
    </source>
</evidence>
<dbReference type="PROSITE" id="PS50011">
    <property type="entry name" value="PROTEIN_KINASE_DOM"/>
    <property type="match status" value="1"/>
</dbReference>
<evidence type="ECO:0000313" key="21">
    <source>
        <dbReference type="EMBL" id="KAB7498124.1"/>
    </source>
</evidence>
<dbReference type="FunFam" id="3.30.200.20:FF:000134">
    <property type="entry name" value="Dual specificity testis-specific protein kinase 2"/>
    <property type="match status" value="1"/>
</dbReference>
<dbReference type="GO" id="GO:0005634">
    <property type="term" value="C:nucleus"/>
    <property type="evidence" value="ECO:0007669"/>
    <property type="project" value="TreeGrafter"/>
</dbReference>
<evidence type="ECO:0000256" key="11">
    <source>
        <dbReference type="ARBA" id="ARBA00022840"/>
    </source>
</evidence>
<dbReference type="InterPro" id="IPR008266">
    <property type="entry name" value="Tyr_kinase_AS"/>
</dbReference>
<dbReference type="PROSITE" id="PS00107">
    <property type="entry name" value="PROTEIN_KINASE_ATP"/>
    <property type="match status" value="1"/>
</dbReference>
<feature type="compositionally biased region" description="Low complexity" evidence="19">
    <location>
        <begin position="780"/>
        <end position="790"/>
    </location>
</feature>
<dbReference type="GO" id="GO:0004713">
    <property type="term" value="F:protein tyrosine kinase activity"/>
    <property type="evidence" value="ECO:0007669"/>
    <property type="project" value="UniProtKB-KW"/>
</dbReference>
<accession>A0A5N5SV83</accession>
<feature type="region of interest" description="Disordered" evidence="19">
    <location>
        <begin position="778"/>
        <end position="810"/>
    </location>
</feature>
<keyword evidence="22" id="KW-1185">Reference proteome</keyword>
<keyword evidence="11 18" id="KW-0067">ATP-binding</keyword>
<evidence type="ECO:0000256" key="3">
    <source>
        <dbReference type="ARBA" id="ARBA00005843"/>
    </source>
</evidence>
<reference evidence="21 22" key="1">
    <citation type="journal article" date="2019" name="PLoS Biol.">
        <title>Sex chromosomes control vertical transmission of feminizing Wolbachia symbionts in an isopod.</title>
        <authorList>
            <person name="Becking T."/>
            <person name="Chebbi M.A."/>
            <person name="Giraud I."/>
            <person name="Moumen B."/>
            <person name="Laverre T."/>
            <person name="Caubet Y."/>
            <person name="Peccoud J."/>
            <person name="Gilbert C."/>
            <person name="Cordaux R."/>
        </authorList>
    </citation>
    <scope>NUCLEOTIDE SEQUENCE [LARGE SCALE GENOMIC DNA]</scope>
    <source>
        <strain evidence="21">ANa2</strain>
        <tissue evidence="21">Whole body excluding digestive tract and cuticle</tissue>
    </source>
</reference>
<protein>
    <recommendedName>
        <fullName evidence="4">dual-specificity kinase</fullName>
        <ecNumber evidence="4">2.7.12.1</ecNumber>
    </recommendedName>
</protein>
<sequence length="823" mass="90238">MKRGLSKEDSRPLSWCIGGYKANDLSKCFSSNSSEGENNKDELEQKKENGPLPRGLLVRSTSYQALHSALARLYRLDDFTLERIGQGFFSEVYKARHLVTGKIMVLKMNKLLSNRHNMLREVELMNRLHHPNILNYYGVCVHEGQVHALTQYINGGCLDALLQNLRIDLPWVTRTSLALDIARGISYLHMKRVFHRDLTSKNILIQHWKERGKHRLRAVIGDFGLAAQIPQDKSVRLRQVGSPYWMAPEVIRGDWYDHRVDIFSFGIVVCEIIARCDADPDILPRTHNFGVHYLAFSRMCPNDCPPGLLELAFQCCQIDPVSRPSFKELENILHYLLVEFRPTVVAGGGGGASPRKQKVCHRRSLSDDSLFMIRSHSSPIETKVKETLTAGAAAIAGTPQEVLERISAADPYFQPSSATVNPFSGVKLPAKSQLIVQDGGRYCHSMPADLRDSRFSPKTSSIESSGHLTTSDTSLSLGLSPTHSFKCACGSNTSSNAFINSQSLAPPDGVCSSTSKLSQSVQRRKGSCRCISSLDSACRTHVVKTCSTTRLLPCSWLQDIPLPSGTSSRPDAGGGNPSASATGVTVNGGPIHRRGSGESGFFSVDDELGFSYSELSSASFLSMEDEETMWHSLTLRRSPSVVTDSSEDLSSVGCGASHEQNCEFSHMDGTETPTMGSAVEGGSTDIKSIVEFFERGYGSLRSGMSERSEWNRKLVANARRKECLVPFLRSRFNAAQHHRAAALGNGSGSGASVPTSQSTCICSSSQGGSKISCAKDKCRASCSSSGTTSSRSERREALRPRERPKVYITEGTVRAKRNLFESK</sequence>
<evidence type="ECO:0000259" key="20">
    <source>
        <dbReference type="PROSITE" id="PS50011"/>
    </source>
</evidence>
<keyword evidence="5" id="KW-0723">Serine/threonine-protein kinase</keyword>
<dbReference type="Pfam" id="PF07714">
    <property type="entry name" value="PK_Tyr_Ser-Thr"/>
    <property type="match status" value="1"/>
</dbReference>
<feature type="compositionally biased region" description="Basic and acidic residues" evidence="19">
    <location>
        <begin position="37"/>
        <end position="49"/>
    </location>
</feature>
<evidence type="ECO:0000256" key="14">
    <source>
        <dbReference type="ARBA" id="ARBA00023211"/>
    </source>
</evidence>
<evidence type="ECO:0000256" key="5">
    <source>
        <dbReference type="ARBA" id="ARBA00022527"/>
    </source>
</evidence>
<evidence type="ECO:0000256" key="16">
    <source>
        <dbReference type="ARBA" id="ARBA00049308"/>
    </source>
</evidence>
<evidence type="ECO:0000256" key="9">
    <source>
        <dbReference type="ARBA" id="ARBA00022741"/>
    </source>
</evidence>
<gene>
    <name evidence="21" type="primary">TESK2</name>
    <name evidence="21" type="ORF">Anas_08638</name>
</gene>
<dbReference type="EC" id="2.7.12.1" evidence="4"/>
<dbReference type="FunFam" id="1.10.510.10:FF:000202">
    <property type="entry name" value="Dual specificity testis-specific protein kinase 2"/>
    <property type="match status" value="1"/>
</dbReference>
<name>A0A5N5SV83_9CRUS</name>
<evidence type="ECO:0000256" key="17">
    <source>
        <dbReference type="ARBA" id="ARBA00051680"/>
    </source>
</evidence>
<feature type="region of interest" description="Disordered" evidence="19">
    <location>
        <begin position="565"/>
        <end position="590"/>
    </location>
</feature>
<dbReference type="GO" id="GO:0004674">
    <property type="term" value="F:protein serine/threonine kinase activity"/>
    <property type="evidence" value="ECO:0007669"/>
    <property type="project" value="UniProtKB-KW"/>
</dbReference>
<keyword evidence="14" id="KW-0464">Manganese</keyword>
<comment type="cofactor">
    <cofactor evidence="1">
        <name>Mn(2+)</name>
        <dbReference type="ChEBI" id="CHEBI:29035"/>
    </cofactor>
</comment>
<comment type="catalytic activity">
    <reaction evidence="15">
        <text>L-seryl-[protein] + ATP = O-phospho-L-seryl-[protein] + ADP + H(+)</text>
        <dbReference type="Rhea" id="RHEA:17989"/>
        <dbReference type="Rhea" id="RHEA-COMP:9863"/>
        <dbReference type="Rhea" id="RHEA-COMP:11604"/>
        <dbReference type="ChEBI" id="CHEBI:15378"/>
        <dbReference type="ChEBI" id="CHEBI:29999"/>
        <dbReference type="ChEBI" id="CHEBI:30616"/>
        <dbReference type="ChEBI" id="CHEBI:83421"/>
        <dbReference type="ChEBI" id="CHEBI:456216"/>
        <dbReference type="EC" id="2.7.12.1"/>
    </reaction>
</comment>
<dbReference type="PROSITE" id="PS00109">
    <property type="entry name" value="PROTEIN_KINASE_TYR"/>
    <property type="match status" value="1"/>
</dbReference>
<dbReference type="InterPro" id="IPR050940">
    <property type="entry name" value="Actin_reg-Ser/Thr_kinase"/>
</dbReference>
<evidence type="ECO:0000256" key="15">
    <source>
        <dbReference type="ARBA" id="ARBA00049003"/>
    </source>
</evidence>
<dbReference type="PANTHER" id="PTHR46485:SF5">
    <property type="entry name" value="CENTER DIVIDER, ISOFORM A"/>
    <property type="match status" value="1"/>
</dbReference>
<dbReference type="EMBL" id="SEYY01019564">
    <property type="protein sequence ID" value="KAB7498124.1"/>
    <property type="molecule type" value="Genomic_DNA"/>
</dbReference>
<proteinExistence type="inferred from homology"/>
<evidence type="ECO:0000256" key="4">
    <source>
        <dbReference type="ARBA" id="ARBA00013203"/>
    </source>
</evidence>
<comment type="similarity">
    <text evidence="3">Belongs to the protein kinase superfamily. TKL Ser/Thr protein kinase family.</text>
</comment>
<evidence type="ECO:0000256" key="8">
    <source>
        <dbReference type="ARBA" id="ARBA00022723"/>
    </source>
</evidence>